<comment type="caution">
    <text evidence="1">The sequence shown here is derived from an EMBL/GenBank/DDBJ whole genome shotgun (WGS) entry which is preliminary data.</text>
</comment>
<protein>
    <submittedName>
        <fullName evidence="1">Uncharacterized protein</fullName>
    </submittedName>
</protein>
<gene>
    <name evidence="1" type="ORF">Mth01_08580</name>
</gene>
<dbReference type="EMBL" id="BOOG01000008">
    <property type="protein sequence ID" value="GIH68605.1"/>
    <property type="molecule type" value="Genomic_DNA"/>
</dbReference>
<organism evidence="1 2">
    <name type="scientific">Sphaerimonospora thailandensis</name>
    <dbReference type="NCBI Taxonomy" id="795644"/>
    <lineage>
        <taxon>Bacteria</taxon>
        <taxon>Bacillati</taxon>
        <taxon>Actinomycetota</taxon>
        <taxon>Actinomycetes</taxon>
        <taxon>Streptosporangiales</taxon>
        <taxon>Streptosporangiaceae</taxon>
        <taxon>Sphaerimonospora</taxon>
    </lineage>
</organism>
<accession>A0A8J3R533</accession>
<dbReference type="Proteomes" id="UP000610966">
    <property type="component" value="Unassembled WGS sequence"/>
</dbReference>
<sequence>MRSYRSSTRASAPSSPGAARRISLSRFAAAWQAPCGQYSLGLPRRTCCSIAAPQCLQARVVVAAEVVMLSGVAAVLAGTPVSGGFVTRDSLPISVFLETENQKQRFVAQTGEPNSFGDG</sequence>
<evidence type="ECO:0000313" key="1">
    <source>
        <dbReference type="EMBL" id="GIH68605.1"/>
    </source>
</evidence>
<dbReference type="AlphaFoldDB" id="A0A8J3R533"/>
<reference evidence="1" key="1">
    <citation type="submission" date="2021-01" db="EMBL/GenBank/DDBJ databases">
        <title>Whole genome shotgun sequence of Sphaerimonospora thailandensis NBRC 107569.</title>
        <authorList>
            <person name="Komaki H."/>
            <person name="Tamura T."/>
        </authorList>
    </citation>
    <scope>NUCLEOTIDE SEQUENCE</scope>
    <source>
        <strain evidence="1">NBRC 107569</strain>
    </source>
</reference>
<name>A0A8J3R533_9ACTN</name>
<proteinExistence type="predicted"/>
<keyword evidence="2" id="KW-1185">Reference proteome</keyword>
<evidence type="ECO:0000313" key="2">
    <source>
        <dbReference type="Proteomes" id="UP000610966"/>
    </source>
</evidence>